<keyword evidence="2" id="KW-1185">Reference proteome</keyword>
<dbReference type="PANTHER" id="PTHR12219">
    <property type="entry name" value="NADH-UBIQUINONE OXIDOREDUCTASE"/>
    <property type="match status" value="1"/>
</dbReference>
<protein>
    <submittedName>
        <fullName evidence="1">Uncharacterized protein</fullName>
    </submittedName>
</protein>
<dbReference type="Proteomes" id="UP000472270">
    <property type="component" value="Unassembled WGS sequence"/>
</dbReference>
<dbReference type="Ensembl" id="ENSSRHT00000038400.1">
    <property type="protein sequence ID" value="ENSSRHP00000037323.1"/>
    <property type="gene ID" value="ENSSRHG00000019082.1"/>
</dbReference>
<dbReference type="InterPro" id="IPR049547">
    <property type="entry name" value="WDR93_beta-prop"/>
</dbReference>
<name>A0A673II19_9TELE</name>
<accession>A0A673II19</accession>
<proteinExistence type="predicted"/>
<reference evidence="1" key="2">
    <citation type="submission" date="2025-09" db="UniProtKB">
        <authorList>
            <consortium name="Ensembl"/>
        </authorList>
    </citation>
    <scope>IDENTIFICATION</scope>
</reference>
<dbReference type="AlphaFoldDB" id="A0A673II19"/>
<evidence type="ECO:0000313" key="2">
    <source>
        <dbReference type="Proteomes" id="UP000472270"/>
    </source>
</evidence>
<dbReference type="PANTHER" id="PTHR12219:SF17">
    <property type="entry name" value="WD REPEAT-CONTAINING PROTEIN 93"/>
    <property type="match status" value="1"/>
</dbReference>
<dbReference type="GO" id="GO:0022900">
    <property type="term" value="P:electron transport chain"/>
    <property type="evidence" value="ECO:0007669"/>
    <property type="project" value="InterPro"/>
</dbReference>
<evidence type="ECO:0000313" key="1">
    <source>
        <dbReference type="Ensembl" id="ENSSRHP00000037323.1"/>
    </source>
</evidence>
<organism evidence="1 2">
    <name type="scientific">Sinocyclocheilus rhinocerous</name>
    <dbReference type="NCBI Taxonomy" id="307959"/>
    <lineage>
        <taxon>Eukaryota</taxon>
        <taxon>Metazoa</taxon>
        <taxon>Chordata</taxon>
        <taxon>Craniata</taxon>
        <taxon>Vertebrata</taxon>
        <taxon>Euteleostomi</taxon>
        <taxon>Actinopterygii</taxon>
        <taxon>Neopterygii</taxon>
        <taxon>Teleostei</taxon>
        <taxon>Ostariophysi</taxon>
        <taxon>Cypriniformes</taxon>
        <taxon>Cyprinidae</taxon>
        <taxon>Cyprininae</taxon>
        <taxon>Sinocyclocheilus</taxon>
    </lineage>
</organism>
<sequence>HAPPHSSQPRRAVMAVNVRRGLEIPEPSDYSSCEDDDVIYFTDLQQPDNNLPESARVINKLLNNLVDSAWEVISEQEKIKRDEERAARQIPVLSATKEMKVCLTFISTSTLTCVKTWQDEGVELTSISLDDMGIARLFVHHMENIYLIKVINETVKDINQRNICAKFEVSRSGDFGAATSGCVWLDVYRFPQDVWIKELETKQVTHCSKISLCLSFTVHVFKEPL</sequence>
<reference evidence="1" key="1">
    <citation type="submission" date="2025-08" db="UniProtKB">
        <authorList>
            <consortium name="Ensembl"/>
        </authorList>
    </citation>
    <scope>IDENTIFICATION</scope>
</reference>
<dbReference type="InterPro" id="IPR006885">
    <property type="entry name" value="NADH_UbQ_FeS_4_mit-like"/>
</dbReference>
<dbReference type="Pfam" id="PF21030">
    <property type="entry name" value="WDR93"/>
    <property type="match status" value="1"/>
</dbReference>